<organism evidence="2 3">
    <name type="scientific">Folsomia candida</name>
    <name type="common">Springtail</name>
    <dbReference type="NCBI Taxonomy" id="158441"/>
    <lineage>
        <taxon>Eukaryota</taxon>
        <taxon>Metazoa</taxon>
        <taxon>Ecdysozoa</taxon>
        <taxon>Arthropoda</taxon>
        <taxon>Hexapoda</taxon>
        <taxon>Collembola</taxon>
        <taxon>Entomobryomorpha</taxon>
        <taxon>Isotomoidea</taxon>
        <taxon>Isotomidae</taxon>
        <taxon>Proisotominae</taxon>
        <taxon>Folsomia</taxon>
    </lineage>
</organism>
<feature type="transmembrane region" description="Helical" evidence="1">
    <location>
        <begin position="271"/>
        <end position="291"/>
    </location>
</feature>
<feature type="transmembrane region" description="Helical" evidence="1">
    <location>
        <begin position="72"/>
        <end position="93"/>
    </location>
</feature>
<sequence>MILNSITNLVRLQLKFISLAITPPISLTSEVPPFFSFSSIKSNINTKLKLYAVFLFFNALWQIKISPRNTPLTTLISIAFFSFGLLLATHITVESVFLHNEDVVTQLNLILTYEYKLVKKRYLISQEMRSYQNILKWIVTLLGTATPIIALIGITLINIMDLKRPPFIGSILPAFPSHTSECLAITIATGFVHLVALFAQAWIISMLGATVTLMTFHVFVASVTSLWVHLKEISRKDRGSIRKSVSRTKLMYFKQLKIILAQINHTVSRSFLPSVFIVFCFTNILSTFIYVSHARTGDLFNNFGHLVFLPISLETNAGIICLETLPGLVNHNSVKFLGALST</sequence>
<dbReference type="EMBL" id="LNIX01000041">
    <property type="protein sequence ID" value="OXA39100.1"/>
    <property type="molecule type" value="Genomic_DNA"/>
</dbReference>
<comment type="caution">
    <text evidence="2">The sequence shown here is derived from an EMBL/GenBank/DDBJ whole genome shotgun (WGS) entry which is preliminary data.</text>
</comment>
<feature type="transmembrane region" description="Helical" evidence="1">
    <location>
        <begin position="209"/>
        <end position="230"/>
    </location>
</feature>
<accession>A0A226D205</accession>
<gene>
    <name evidence="2" type="ORF">Fcan01_26103</name>
</gene>
<dbReference type="AlphaFoldDB" id="A0A226D205"/>
<evidence type="ECO:0000313" key="3">
    <source>
        <dbReference type="Proteomes" id="UP000198287"/>
    </source>
</evidence>
<keyword evidence="1" id="KW-0472">Membrane</keyword>
<evidence type="ECO:0000313" key="2">
    <source>
        <dbReference type="EMBL" id="OXA39100.1"/>
    </source>
</evidence>
<keyword evidence="1" id="KW-0812">Transmembrane</keyword>
<proteinExistence type="predicted"/>
<keyword evidence="1" id="KW-1133">Transmembrane helix</keyword>
<feature type="transmembrane region" description="Helical" evidence="1">
    <location>
        <begin position="181"/>
        <end position="203"/>
    </location>
</feature>
<dbReference type="Proteomes" id="UP000198287">
    <property type="component" value="Unassembled WGS sequence"/>
</dbReference>
<feature type="transmembrane region" description="Helical" evidence="1">
    <location>
        <begin position="137"/>
        <end position="160"/>
    </location>
</feature>
<feature type="non-terminal residue" evidence="2">
    <location>
        <position position="342"/>
    </location>
</feature>
<protein>
    <submittedName>
        <fullName evidence="2">Uncharacterized protein</fullName>
    </submittedName>
</protein>
<evidence type="ECO:0000256" key="1">
    <source>
        <dbReference type="SAM" id="Phobius"/>
    </source>
</evidence>
<keyword evidence="3" id="KW-1185">Reference proteome</keyword>
<name>A0A226D205_FOLCA</name>
<reference evidence="2 3" key="1">
    <citation type="submission" date="2015-12" db="EMBL/GenBank/DDBJ databases">
        <title>The genome of Folsomia candida.</title>
        <authorList>
            <person name="Faddeeva A."/>
            <person name="Derks M.F."/>
            <person name="Anvar Y."/>
            <person name="Smit S."/>
            <person name="Van Straalen N."/>
            <person name="Roelofs D."/>
        </authorList>
    </citation>
    <scope>NUCLEOTIDE SEQUENCE [LARGE SCALE GENOMIC DNA]</scope>
    <source>
        <strain evidence="2 3">VU population</strain>
        <tissue evidence="2">Whole body</tissue>
    </source>
</reference>